<proteinExistence type="predicted"/>
<accession>A0ABN6XS94</accession>
<dbReference type="EMBL" id="AP027732">
    <property type="protein sequence ID" value="BDZ47845.1"/>
    <property type="molecule type" value="Genomic_DNA"/>
</dbReference>
<evidence type="ECO:0000313" key="3">
    <source>
        <dbReference type="Proteomes" id="UP001321486"/>
    </source>
</evidence>
<evidence type="ECO:0000313" key="2">
    <source>
        <dbReference type="EMBL" id="BDZ47845.1"/>
    </source>
</evidence>
<dbReference type="Proteomes" id="UP001321486">
    <property type="component" value="Chromosome"/>
</dbReference>
<dbReference type="Pfam" id="PF25355">
    <property type="entry name" value="DUF7882"/>
    <property type="match status" value="1"/>
</dbReference>
<dbReference type="RefSeq" id="WP_286344924.1">
    <property type="nucleotide sequence ID" value="NZ_AP027732.1"/>
</dbReference>
<keyword evidence="3" id="KW-1185">Reference proteome</keyword>
<name>A0ABN6XS94_9MICO</name>
<sequence length="107" mass="11520">MGTLMYGNPGITATFDDRALVHLQIVITAKLRRRESFLFSWSDSAAEGSGHSSIWLDPTSVLYFRFLGGRSPSINRSWLAVLEASANAGTGLVYSAEPRGPELSSAG</sequence>
<organism evidence="2 3">
    <name type="scientific">Frondihabitans sucicola</name>
    <dbReference type="NCBI Taxonomy" id="1268041"/>
    <lineage>
        <taxon>Bacteria</taxon>
        <taxon>Bacillati</taxon>
        <taxon>Actinomycetota</taxon>
        <taxon>Actinomycetes</taxon>
        <taxon>Micrococcales</taxon>
        <taxon>Microbacteriaceae</taxon>
        <taxon>Frondihabitans</taxon>
    </lineage>
</organism>
<protein>
    <recommendedName>
        <fullName evidence="1">DUF7882 domain-containing protein</fullName>
    </recommendedName>
</protein>
<evidence type="ECO:0000259" key="1">
    <source>
        <dbReference type="Pfam" id="PF25355"/>
    </source>
</evidence>
<feature type="domain" description="DUF7882" evidence="1">
    <location>
        <begin position="1"/>
        <end position="96"/>
    </location>
</feature>
<dbReference type="InterPro" id="IPR057204">
    <property type="entry name" value="DUF7882"/>
</dbReference>
<reference evidence="3" key="1">
    <citation type="journal article" date="2019" name="Int. J. Syst. Evol. Microbiol.">
        <title>The Global Catalogue of Microorganisms (GCM) 10K type strain sequencing project: providing services to taxonomists for standard genome sequencing and annotation.</title>
        <authorList>
            <consortium name="The Broad Institute Genomics Platform"/>
            <consortium name="The Broad Institute Genome Sequencing Center for Infectious Disease"/>
            <person name="Wu L."/>
            <person name="Ma J."/>
        </authorList>
    </citation>
    <scope>NUCLEOTIDE SEQUENCE [LARGE SCALE GENOMIC DNA]</scope>
    <source>
        <strain evidence="3">NBRC 108728</strain>
    </source>
</reference>
<gene>
    <name evidence="2" type="ORF">GCM10025867_00860</name>
</gene>